<reference evidence="3" key="1">
    <citation type="submission" date="2020-07" db="EMBL/GenBank/DDBJ databases">
        <title>Multicomponent nature underlies the extraordinary mechanical properties of spider dragline silk.</title>
        <authorList>
            <person name="Kono N."/>
            <person name="Nakamura H."/>
            <person name="Mori M."/>
            <person name="Yoshida Y."/>
            <person name="Ohtoshi R."/>
            <person name="Malay A.D."/>
            <person name="Moran D.A.P."/>
            <person name="Tomita M."/>
            <person name="Numata K."/>
            <person name="Arakawa K."/>
        </authorList>
    </citation>
    <scope>NUCLEOTIDE SEQUENCE</scope>
</reference>
<dbReference type="EMBL" id="BMAO01017947">
    <property type="protein sequence ID" value="GFR19519.1"/>
    <property type="molecule type" value="Genomic_DNA"/>
</dbReference>
<proteinExistence type="inferred from homology"/>
<dbReference type="Pfam" id="PF03265">
    <property type="entry name" value="DNase_II"/>
    <property type="match status" value="1"/>
</dbReference>
<evidence type="ECO:0000256" key="2">
    <source>
        <dbReference type="ARBA" id="ARBA00022801"/>
    </source>
</evidence>
<sequence>HYLLYCHPNIYKKELTKGVKKILDKTAQSLFSEKPHFIGKPPFVEEFRFHSKAGVEFFGYAKDEMEESDLYSNILSKYLNEDLIVQSWRSGAKGALSPSCDSRNTVSDVLTIHMAFPNRKKEILFTFTTDHSKWAISADSANSVVCIGDVNRMVKKIHFYSYLPIKYNFFLV</sequence>
<protein>
    <submittedName>
        <fullName evidence="3">Uncharacterized protein</fullName>
    </submittedName>
</protein>
<accession>A0A8X6ICF4</accession>
<dbReference type="GO" id="GO:0004531">
    <property type="term" value="F:deoxyribonuclease II activity"/>
    <property type="evidence" value="ECO:0007669"/>
    <property type="project" value="InterPro"/>
</dbReference>
<organism evidence="3 4">
    <name type="scientific">Trichonephila clavata</name>
    <name type="common">Joro spider</name>
    <name type="synonym">Nephila clavata</name>
    <dbReference type="NCBI Taxonomy" id="2740835"/>
    <lineage>
        <taxon>Eukaryota</taxon>
        <taxon>Metazoa</taxon>
        <taxon>Ecdysozoa</taxon>
        <taxon>Arthropoda</taxon>
        <taxon>Chelicerata</taxon>
        <taxon>Arachnida</taxon>
        <taxon>Araneae</taxon>
        <taxon>Araneomorphae</taxon>
        <taxon>Entelegynae</taxon>
        <taxon>Araneoidea</taxon>
        <taxon>Nephilidae</taxon>
        <taxon>Trichonephila</taxon>
    </lineage>
</organism>
<dbReference type="Proteomes" id="UP000887116">
    <property type="component" value="Unassembled WGS sequence"/>
</dbReference>
<name>A0A8X6ICF4_TRICU</name>
<comment type="caution">
    <text evidence="3">The sequence shown here is derived from an EMBL/GenBank/DDBJ whole genome shotgun (WGS) entry which is preliminary data.</text>
</comment>
<keyword evidence="2" id="KW-0378">Hydrolase</keyword>
<gene>
    <name evidence="3" type="ORF">TNCT_153721</name>
</gene>
<evidence type="ECO:0000313" key="4">
    <source>
        <dbReference type="Proteomes" id="UP000887116"/>
    </source>
</evidence>
<dbReference type="PANTHER" id="PTHR10858">
    <property type="entry name" value="DEOXYRIBONUCLEASE II"/>
    <property type="match status" value="1"/>
</dbReference>
<dbReference type="PANTHER" id="PTHR10858:SF23">
    <property type="entry name" value="DEOXYRIBONUCLEASE II"/>
    <property type="match status" value="1"/>
</dbReference>
<feature type="non-terminal residue" evidence="3">
    <location>
        <position position="1"/>
    </location>
</feature>
<evidence type="ECO:0000256" key="1">
    <source>
        <dbReference type="ARBA" id="ARBA00007527"/>
    </source>
</evidence>
<keyword evidence="4" id="KW-1185">Reference proteome</keyword>
<dbReference type="AlphaFoldDB" id="A0A8X6ICF4"/>
<dbReference type="InterPro" id="IPR004947">
    <property type="entry name" value="DNase_II"/>
</dbReference>
<comment type="similarity">
    <text evidence="1">Belongs to the DNase II family.</text>
</comment>
<evidence type="ECO:0000313" key="3">
    <source>
        <dbReference type="EMBL" id="GFR19519.1"/>
    </source>
</evidence>
<dbReference type="OrthoDB" id="5817700at2759"/>
<dbReference type="GO" id="GO:0006309">
    <property type="term" value="P:apoptotic DNA fragmentation"/>
    <property type="evidence" value="ECO:0007669"/>
    <property type="project" value="TreeGrafter"/>
</dbReference>